<keyword evidence="2" id="KW-1185">Reference proteome</keyword>
<sequence>MKKIPSKQIQLAKENEYLKIIGKAHCIDTPLISPISKRKCVYYQIKVEERSGGKNKSWHTIINEEKAVDFSIESSGEKAIVQAYSSSNYKMVHLVKDVKRESGILNDPPKFLENYLASHGKDSTGFFGFNKTMHFQEGIIEIGEEISVLGTANWKVSDHMFDKYSTQNLFISGNKTNKLLITDDPKAKV</sequence>
<reference evidence="1 2" key="1">
    <citation type="submission" date="2019-07" db="EMBL/GenBank/DDBJ databases">
        <title>The draft genome sequence of Aquimarina algiphila M91.</title>
        <authorList>
            <person name="Meng X."/>
        </authorList>
    </citation>
    <scope>NUCLEOTIDE SEQUENCE [LARGE SCALE GENOMIC DNA]</scope>
    <source>
        <strain evidence="1 2">M91</strain>
    </source>
</reference>
<proteinExistence type="predicted"/>
<name>A0A554VHM2_9FLAO</name>
<gene>
    <name evidence="1" type="ORF">FOF46_17555</name>
</gene>
<dbReference type="AlphaFoldDB" id="A0A554VHM2"/>
<evidence type="ECO:0000313" key="2">
    <source>
        <dbReference type="Proteomes" id="UP000318833"/>
    </source>
</evidence>
<dbReference type="RefSeq" id="WP_143917356.1">
    <property type="nucleotide sequence ID" value="NZ_CANLFO010000003.1"/>
</dbReference>
<comment type="caution">
    <text evidence="1">The sequence shown here is derived from an EMBL/GenBank/DDBJ whole genome shotgun (WGS) entry which is preliminary data.</text>
</comment>
<dbReference type="Proteomes" id="UP000318833">
    <property type="component" value="Unassembled WGS sequence"/>
</dbReference>
<accession>A0A554VHM2</accession>
<dbReference type="EMBL" id="VLNR01000038">
    <property type="protein sequence ID" value="TSE07027.1"/>
    <property type="molecule type" value="Genomic_DNA"/>
</dbReference>
<protein>
    <submittedName>
        <fullName evidence="1">Uncharacterized protein</fullName>
    </submittedName>
</protein>
<organism evidence="1 2">
    <name type="scientific">Aquimarina algiphila</name>
    <dbReference type="NCBI Taxonomy" id="2047982"/>
    <lineage>
        <taxon>Bacteria</taxon>
        <taxon>Pseudomonadati</taxon>
        <taxon>Bacteroidota</taxon>
        <taxon>Flavobacteriia</taxon>
        <taxon>Flavobacteriales</taxon>
        <taxon>Flavobacteriaceae</taxon>
        <taxon>Aquimarina</taxon>
    </lineage>
</organism>
<dbReference type="OrthoDB" id="1116096at2"/>
<evidence type="ECO:0000313" key="1">
    <source>
        <dbReference type="EMBL" id="TSE07027.1"/>
    </source>
</evidence>